<dbReference type="PANTHER" id="PTHR11059:SF0">
    <property type="entry name" value="DNA REPAIR PROTEIN RECN"/>
    <property type="match status" value="1"/>
</dbReference>
<name>A0A285PS39_9FIRM</name>
<comment type="similarity">
    <text evidence="1 8">Belongs to the RecN family.</text>
</comment>
<dbReference type="PANTHER" id="PTHR11059">
    <property type="entry name" value="DNA REPAIR PROTEIN RECN"/>
    <property type="match status" value="1"/>
</dbReference>
<keyword evidence="11" id="KW-1185">Reference proteome</keyword>
<keyword evidence="10" id="KW-0378">Hydrolase</keyword>
<evidence type="ECO:0000256" key="5">
    <source>
        <dbReference type="ARBA" id="ARBA00022840"/>
    </source>
</evidence>
<dbReference type="GO" id="GO:0016887">
    <property type="term" value="F:ATP hydrolysis activity"/>
    <property type="evidence" value="ECO:0007669"/>
    <property type="project" value="InterPro"/>
</dbReference>
<protein>
    <recommendedName>
        <fullName evidence="2 8">DNA repair protein RecN</fullName>
    </recommendedName>
    <alternativeName>
        <fullName evidence="7 8">Recombination protein N</fullName>
    </alternativeName>
</protein>
<dbReference type="EMBL" id="LT907978">
    <property type="protein sequence ID" value="SOB71966.1"/>
    <property type="molecule type" value="Genomic_DNA"/>
</dbReference>
<dbReference type="GO" id="GO:0009432">
    <property type="term" value="P:SOS response"/>
    <property type="evidence" value="ECO:0007669"/>
    <property type="project" value="TreeGrafter"/>
</dbReference>
<feature type="domain" description="Rad50/SbcC-type AAA" evidence="9">
    <location>
        <begin position="5"/>
        <end position="217"/>
    </location>
</feature>
<evidence type="ECO:0000256" key="3">
    <source>
        <dbReference type="ARBA" id="ARBA00022741"/>
    </source>
</evidence>
<comment type="function">
    <text evidence="8">May be involved in recombinational repair of damaged DNA.</text>
</comment>
<dbReference type="InterPro" id="IPR027417">
    <property type="entry name" value="P-loop_NTPase"/>
</dbReference>
<dbReference type="FunFam" id="3.40.50.300:FF:000356">
    <property type="entry name" value="DNA repair protein RecN"/>
    <property type="match status" value="1"/>
</dbReference>
<dbReference type="Proteomes" id="UP000217549">
    <property type="component" value="Chromosome I"/>
</dbReference>
<accession>A0A285PS39</accession>
<keyword evidence="6 8" id="KW-0234">DNA repair</keyword>
<keyword evidence="3" id="KW-0547">Nucleotide-binding</keyword>
<dbReference type="KEGG" id="ehl:EHLA_1247"/>
<organism evidence="10 11">
    <name type="scientific">Anaerobutyricum hallii</name>
    <dbReference type="NCBI Taxonomy" id="39488"/>
    <lineage>
        <taxon>Bacteria</taxon>
        <taxon>Bacillati</taxon>
        <taxon>Bacillota</taxon>
        <taxon>Clostridia</taxon>
        <taxon>Lachnospirales</taxon>
        <taxon>Lachnospiraceae</taxon>
        <taxon>Anaerobutyricum</taxon>
    </lineage>
</organism>
<dbReference type="InterPro" id="IPR004604">
    <property type="entry name" value="DNA_recomb/repair_RecN"/>
</dbReference>
<evidence type="ECO:0000256" key="1">
    <source>
        <dbReference type="ARBA" id="ARBA00009441"/>
    </source>
</evidence>
<evidence type="ECO:0000313" key="11">
    <source>
        <dbReference type="Proteomes" id="UP000217549"/>
    </source>
</evidence>
<dbReference type="CDD" id="cd03241">
    <property type="entry name" value="ABC_RecN"/>
    <property type="match status" value="1"/>
</dbReference>
<dbReference type="InterPro" id="IPR038729">
    <property type="entry name" value="Rad50/SbcC_AAA"/>
</dbReference>
<evidence type="ECO:0000256" key="8">
    <source>
        <dbReference type="PIRNR" id="PIRNR003128"/>
    </source>
</evidence>
<dbReference type="GO" id="GO:0006302">
    <property type="term" value="P:double-strand break repair"/>
    <property type="evidence" value="ECO:0007669"/>
    <property type="project" value="InterPro"/>
</dbReference>
<dbReference type="RefSeq" id="WP_096239804.1">
    <property type="nucleotide sequence ID" value="NZ_LT907978.1"/>
</dbReference>
<sequence length="555" mass="62678">MLINLHVKNLALIEETEVDFTDHLNILTGETGAGKSILIGSIQSALGAKIPKDMIRNGCDSALIELIFHTKSEAVRKKMEEFEIPFEDGEIIISRRITNHRVINKVNDISVTIGRLKELSPLLLDLSGQHENQLLLKPQNHLKIIDSYHRNLITPIKEKTASLYHEYQELRQTLSEQNMGEEQRIREMEFLKYEIQEIEEANLQSGEDETLEAQYQKVSHAREILSDCSAVHEMTAGQSGCAGDLIGSAVQKLYTVESMDAGAKGLTEQLQTIDSLLNDFNRELSGYIDSMEFDGEQFAELEDRLNLINHLKAKYGDSIEKIQKYHDDSVEKYEKLSNYEEYISKIKRELSKVREKLDIQCDKLTSLRKDAAIPLTQLIKEALRDLNFLDVEFEIAFEQSAQYSPHGRDTVCFMISTNPGQTVRPLHEIASGGELSRIMLAIKSILADEEGIETLIFDEIDTGISGRTAQKVSERLACIAKKRQVIAITHLPQIAAMADAHYLIEKTSDSNSTISNIYLLTEEESVKELARMLGGVRITDAVLQNAREMRTLAKQ</sequence>
<dbReference type="SUPFAM" id="SSF52540">
    <property type="entry name" value="P-loop containing nucleoside triphosphate hydrolases"/>
    <property type="match status" value="1"/>
</dbReference>
<proteinExistence type="inferred from homology"/>
<evidence type="ECO:0000259" key="9">
    <source>
        <dbReference type="Pfam" id="PF13476"/>
    </source>
</evidence>
<evidence type="ECO:0000256" key="6">
    <source>
        <dbReference type="ARBA" id="ARBA00023204"/>
    </source>
</evidence>
<keyword evidence="4 8" id="KW-0227">DNA damage</keyword>
<evidence type="ECO:0000313" key="10">
    <source>
        <dbReference type="EMBL" id="SOB71966.1"/>
    </source>
</evidence>
<dbReference type="PIRSF" id="PIRSF003128">
    <property type="entry name" value="RecN"/>
    <property type="match status" value="1"/>
</dbReference>
<dbReference type="Gene3D" id="3.40.50.300">
    <property type="entry name" value="P-loop containing nucleotide triphosphate hydrolases"/>
    <property type="match status" value="2"/>
</dbReference>
<dbReference type="GO" id="GO:0005524">
    <property type="term" value="F:ATP binding"/>
    <property type="evidence" value="ECO:0007669"/>
    <property type="project" value="UniProtKB-KW"/>
</dbReference>
<reference evidence="11" key="1">
    <citation type="submission" date="2017-09" db="EMBL/GenBank/DDBJ databases">
        <authorList>
            <person name="Shetty A S."/>
        </authorList>
    </citation>
    <scope>NUCLEOTIDE SEQUENCE [LARGE SCALE GENOMIC DNA]</scope>
</reference>
<evidence type="ECO:0000256" key="7">
    <source>
        <dbReference type="ARBA" id="ARBA00033408"/>
    </source>
</evidence>
<dbReference type="AlphaFoldDB" id="A0A285PS39"/>
<evidence type="ECO:0000256" key="2">
    <source>
        <dbReference type="ARBA" id="ARBA00021315"/>
    </source>
</evidence>
<dbReference type="STRING" id="39488.ERS852450_01787"/>
<dbReference type="Pfam" id="PF13476">
    <property type="entry name" value="AAA_23"/>
    <property type="match status" value="1"/>
</dbReference>
<gene>
    <name evidence="10" type="ORF">EHLA_1247</name>
</gene>
<keyword evidence="5" id="KW-0067">ATP-binding</keyword>
<dbReference type="GO" id="GO:0043590">
    <property type="term" value="C:bacterial nucleoid"/>
    <property type="evidence" value="ECO:0007669"/>
    <property type="project" value="TreeGrafter"/>
</dbReference>
<dbReference type="NCBIfam" id="TIGR00634">
    <property type="entry name" value="recN"/>
    <property type="match status" value="1"/>
</dbReference>
<dbReference type="GO" id="GO:0006310">
    <property type="term" value="P:DNA recombination"/>
    <property type="evidence" value="ECO:0007669"/>
    <property type="project" value="InterPro"/>
</dbReference>
<evidence type="ECO:0000256" key="4">
    <source>
        <dbReference type="ARBA" id="ARBA00022763"/>
    </source>
</evidence>